<dbReference type="GO" id="GO:0019264">
    <property type="term" value="P:glycine biosynthetic process from serine"/>
    <property type="evidence" value="ECO:0007669"/>
    <property type="project" value="InterPro"/>
</dbReference>
<dbReference type="EC" id="2.1.2.1" evidence="8"/>
<comment type="similarity">
    <text evidence="3 8">Belongs to the SHMT family.</text>
</comment>
<comment type="catalytic activity">
    <reaction evidence="8">
        <text>(6R)-5,10-methylene-5,6,7,8-tetrahydrofolate + glycine + H2O = (6S)-5,6,7,8-tetrahydrofolate + L-serine</text>
        <dbReference type="Rhea" id="RHEA:15481"/>
        <dbReference type="ChEBI" id="CHEBI:15377"/>
        <dbReference type="ChEBI" id="CHEBI:15636"/>
        <dbReference type="ChEBI" id="CHEBI:33384"/>
        <dbReference type="ChEBI" id="CHEBI:57305"/>
        <dbReference type="ChEBI" id="CHEBI:57453"/>
        <dbReference type="EC" id="2.1.2.1"/>
    </reaction>
</comment>
<keyword evidence="5 8" id="KW-0808">Transferase</keyword>
<feature type="modified residue" description="N6-(pyridoxal phosphate)lysine" evidence="7">
    <location>
        <position position="252"/>
    </location>
</feature>
<evidence type="ECO:0000313" key="10">
    <source>
        <dbReference type="EMBL" id="CAG9325395.1"/>
    </source>
</evidence>
<dbReference type="Gene3D" id="3.40.640.10">
    <property type="entry name" value="Type I PLP-dependent aspartate aminotransferase-like (Major domain)"/>
    <property type="match status" value="1"/>
</dbReference>
<reference evidence="10" key="1">
    <citation type="submission" date="2021-09" db="EMBL/GenBank/DDBJ databases">
        <authorList>
            <consortium name="AG Swart"/>
            <person name="Singh M."/>
            <person name="Singh A."/>
            <person name="Seah K."/>
            <person name="Emmerich C."/>
        </authorList>
    </citation>
    <scope>NUCLEOTIDE SEQUENCE</scope>
    <source>
        <strain evidence="10">ATCC30299</strain>
    </source>
</reference>
<comment type="cofactor">
    <cofactor evidence="1 7 8">
        <name>pyridoxal 5'-phosphate</name>
        <dbReference type="ChEBI" id="CHEBI:597326"/>
    </cofactor>
</comment>
<dbReference type="Proteomes" id="UP001162131">
    <property type="component" value="Unassembled WGS sequence"/>
</dbReference>
<evidence type="ECO:0000256" key="5">
    <source>
        <dbReference type="ARBA" id="ARBA00022679"/>
    </source>
</evidence>
<protein>
    <recommendedName>
        <fullName evidence="8">Serine hydroxymethyltransferase</fullName>
        <ecNumber evidence="8">2.1.2.1</ecNumber>
    </recommendedName>
</protein>
<accession>A0AAU9JMF9</accession>
<dbReference type="CDD" id="cd00378">
    <property type="entry name" value="SHMT"/>
    <property type="match status" value="1"/>
</dbReference>
<dbReference type="GO" id="GO:0005739">
    <property type="term" value="C:mitochondrion"/>
    <property type="evidence" value="ECO:0007669"/>
    <property type="project" value="TreeGrafter"/>
</dbReference>
<dbReference type="PANTHER" id="PTHR11680:SF28">
    <property type="entry name" value="SERINE HYDROXYMETHYLTRANSFERASE, MITOCHONDRIAL"/>
    <property type="match status" value="1"/>
</dbReference>
<comment type="pathway">
    <text evidence="2 8">One-carbon metabolism; tetrahydrofolate interconversion.</text>
</comment>
<dbReference type="EMBL" id="CAJZBQ010000038">
    <property type="protein sequence ID" value="CAG9325395.1"/>
    <property type="molecule type" value="Genomic_DNA"/>
</dbReference>
<dbReference type="NCBIfam" id="NF000586">
    <property type="entry name" value="PRK00011.1"/>
    <property type="match status" value="1"/>
</dbReference>
<dbReference type="PIRSF" id="PIRSF000412">
    <property type="entry name" value="SHMT"/>
    <property type="match status" value="1"/>
</dbReference>
<dbReference type="GO" id="GO:0030170">
    <property type="term" value="F:pyridoxal phosphate binding"/>
    <property type="evidence" value="ECO:0007669"/>
    <property type="project" value="InterPro"/>
</dbReference>
<keyword evidence="11" id="KW-1185">Reference proteome</keyword>
<dbReference type="InterPro" id="IPR049943">
    <property type="entry name" value="Ser_HO-MeTrfase-like"/>
</dbReference>
<evidence type="ECO:0000256" key="6">
    <source>
        <dbReference type="ARBA" id="ARBA00022898"/>
    </source>
</evidence>
<dbReference type="InterPro" id="IPR001085">
    <property type="entry name" value="Ser_HO-MeTrfase"/>
</dbReference>
<comment type="function">
    <text evidence="8">Interconversion of serine and glycine.</text>
</comment>
<organism evidence="10 11">
    <name type="scientific">Blepharisma stoltei</name>
    <dbReference type="NCBI Taxonomy" id="1481888"/>
    <lineage>
        <taxon>Eukaryota</taxon>
        <taxon>Sar</taxon>
        <taxon>Alveolata</taxon>
        <taxon>Ciliophora</taxon>
        <taxon>Postciliodesmatophora</taxon>
        <taxon>Heterotrichea</taxon>
        <taxon>Heterotrichida</taxon>
        <taxon>Blepharismidae</taxon>
        <taxon>Blepharisma</taxon>
    </lineage>
</organism>
<evidence type="ECO:0000313" key="11">
    <source>
        <dbReference type="Proteomes" id="UP001162131"/>
    </source>
</evidence>
<evidence type="ECO:0000256" key="4">
    <source>
        <dbReference type="ARBA" id="ARBA00022563"/>
    </source>
</evidence>
<dbReference type="InterPro" id="IPR015421">
    <property type="entry name" value="PyrdxlP-dep_Trfase_major"/>
</dbReference>
<dbReference type="InterPro" id="IPR015422">
    <property type="entry name" value="PyrdxlP-dep_Trfase_small"/>
</dbReference>
<dbReference type="Gene3D" id="3.90.1150.10">
    <property type="entry name" value="Aspartate Aminotransferase, domain 1"/>
    <property type="match status" value="1"/>
</dbReference>
<dbReference type="GO" id="GO:0035999">
    <property type="term" value="P:tetrahydrofolate interconversion"/>
    <property type="evidence" value="ECO:0007669"/>
    <property type="project" value="InterPro"/>
</dbReference>
<evidence type="ECO:0000256" key="1">
    <source>
        <dbReference type="ARBA" id="ARBA00001933"/>
    </source>
</evidence>
<evidence type="ECO:0000256" key="3">
    <source>
        <dbReference type="ARBA" id="ARBA00006376"/>
    </source>
</evidence>
<sequence length="471" mass="52555">MLRTIFRRISVDAQKLNTPLKLWDPEIDAIISSEKERQRNCVNLIASENFTSRAVLEALGSIMTNKYSEGYPGARYYGGNEFIDKAENLCRSRALQVYRLDSEKWGVNVQPLSGSPCNFYVYTAILGPHERMMGLDLAHGGHLSHGYRTETKKVSATSIYFENLPYRVNETTGIIDYDKLEENAKLYRPKLIVGGYSAYPRDYDFARIRKICDETGALFMYDMAHTSGIVAANVGLRDPFQYADIVTTTTHKSLRGPRGAMIFYRKGSYKDKKGNDVPYDLQQKIDFAVFPGHQGGPHNHTITALAVALKEALSPEFKEYQAQVLKNSQVLAGELLSLGFNLVSGGTDNHLMLVDLRNRGIDGARFEKVLDKVSIVANKNTIPTDKNALVPSGVRLGTPAMTSRGFMEDEYKKVAGFINRCAKITKDINEKAPGKKVADFNAFLNSQQWPAIAELKSEVEILASSFPTIGY</sequence>
<name>A0AAU9JMF9_9CILI</name>
<evidence type="ECO:0000259" key="9">
    <source>
        <dbReference type="Pfam" id="PF00464"/>
    </source>
</evidence>
<dbReference type="GO" id="GO:0004372">
    <property type="term" value="F:glycine hydroxymethyltransferase activity"/>
    <property type="evidence" value="ECO:0007669"/>
    <property type="project" value="UniProtKB-EC"/>
</dbReference>
<evidence type="ECO:0000256" key="8">
    <source>
        <dbReference type="RuleBase" id="RU000585"/>
    </source>
</evidence>
<evidence type="ECO:0000256" key="2">
    <source>
        <dbReference type="ARBA" id="ARBA00004777"/>
    </source>
</evidence>
<dbReference type="AlphaFoldDB" id="A0AAU9JMF9"/>
<keyword evidence="4 8" id="KW-0554">One-carbon metabolism</keyword>
<dbReference type="InterPro" id="IPR019798">
    <property type="entry name" value="Ser_HO-MeTrfase_PLP_BS"/>
</dbReference>
<dbReference type="SUPFAM" id="SSF53383">
    <property type="entry name" value="PLP-dependent transferases"/>
    <property type="match status" value="1"/>
</dbReference>
<dbReference type="PROSITE" id="PS00096">
    <property type="entry name" value="SHMT"/>
    <property type="match status" value="1"/>
</dbReference>
<feature type="domain" description="Serine hydroxymethyltransferase-like" evidence="9">
    <location>
        <begin position="22"/>
        <end position="418"/>
    </location>
</feature>
<dbReference type="InterPro" id="IPR015424">
    <property type="entry name" value="PyrdxlP-dep_Trfase"/>
</dbReference>
<keyword evidence="6 7" id="KW-0663">Pyridoxal phosphate</keyword>
<dbReference type="PANTHER" id="PTHR11680">
    <property type="entry name" value="SERINE HYDROXYMETHYLTRANSFERASE"/>
    <property type="match status" value="1"/>
</dbReference>
<gene>
    <name evidence="10" type="ORF">BSTOLATCC_MIC38653</name>
</gene>
<evidence type="ECO:0000256" key="7">
    <source>
        <dbReference type="PIRSR" id="PIRSR000412-50"/>
    </source>
</evidence>
<comment type="caution">
    <text evidence="10">The sequence shown here is derived from an EMBL/GenBank/DDBJ whole genome shotgun (WGS) entry which is preliminary data.</text>
</comment>
<dbReference type="Pfam" id="PF00464">
    <property type="entry name" value="SHMT"/>
    <property type="match status" value="1"/>
</dbReference>
<dbReference type="InterPro" id="IPR039429">
    <property type="entry name" value="SHMT-like_dom"/>
</dbReference>
<proteinExistence type="inferred from homology"/>
<dbReference type="FunFam" id="3.40.640.10:FF:000097">
    <property type="entry name" value="Serine hydroxymethyltransferase"/>
    <property type="match status" value="1"/>
</dbReference>
<dbReference type="HAMAP" id="MF_00051">
    <property type="entry name" value="SHMT"/>
    <property type="match status" value="1"/>
</dbReference>